<dbReference type="FunFam" id="6.10.250.3410:FF:000001">
    <property type="entry name" value="Protein DBF4 homolog A"/>
    <property type="match status" value="1"/>
</dbReference>
<dbReference type="GO" id="GO:0010571">
    <property type="term" value="P:positive regulation of nuclear cell cycle DNA replication"/>
    <property type="evidence" value="ECO:0007669"/>
    <property type="project" value="TreeGrafter"/>
</dbReference>
<dbReference type="RefSeq" id="XP_003029939.1">
    <property type="nucleotide sequence ID" value="XM_003029893.1"/>
</dbReference>
<dbReference type="VEuPathDB" id="FungiDB:SCHCODRAFT_02691554"/>
<dbReference type="PROSITE" id="PS51265">
    <property type="entry name" value="ZF_DBF4"/>
    <property type="match status" value="1"/>
</dbReference>
<protein>
    <recommendedName>
        <fullName evidence="6">DBF4-type domain-containing protein</fullName>
    </recommendedName>
</protein>
<dbReference type="GO" id="GO:0043539">
    <property type="term" value="F:protein serine/threonine kinase activator activity"/>
    <property type="evidence" value="ECO:0007669"/>
    <property type="project" value="TreeGrafter"/>
</dbReference>
<dbReference type="Gene3D" id="6.10.250.3410">
    <property type="entry name" value="DBF zinc finger"/>
    <property type="match status" value="1"/>
</dbReference>
<dbReference type="OrthoDB" id="21380at2759"/>
<name>D8QD29_SCHCM</name>
<accession>D8QD29</accession>
<evidence type="ECO:0000313" key="8">
    <source>
        <dbReference type="Proteomes" id="UP000007431"/>
    </source>
</evidence>
<feature type="region of interest" description="Disordered" evidence="5">
    <location>
        <begin position="435"/>
        <end position="472"/>
    </location>
</feature>
<evidence type="ECO:0000256" key="3">
    <source>
        <dbReference type="ARBA" id="ARBA00022833"/>
    </source>
</evidence>
<dbReference type="InterPro" id="IPR013939">
    <property type="entry name" value="Regulatory_Dfp1/Him1"/>
</dbReference>
<dbReference type="PANTHER" id="PTHR15375">
    <property type="entry name" value="ACTIVATOR OF S-PHASE KINASE-RELATED"/>
    <property type="match status" value="1"/>
</dbReference>
<dbReference type="FunCoup" id="D8QD29">
    <property type="interactions" value="84"/>
</dbReference>
<proteinExistence type="predicted"/>
<keyword evidence="8" id="KW-1185">Reference proteome</keyword>
<evidence type="ECO:0000259" key="6">
    <source>
        <dbReference type="PROSITE" id="PS51265"/>
    </source>
</evidence>
<keyword evidence="2 4" id="KW-0863">Zinc-finger</keyword>
<dbReference type="GO" id="GO:0008270">
    <property type="term" value="F:zinc ion binding"/>
    <property type="evidence" value="ECO:0007669"/>
    <property type="project" value="UniProtKB-KW"/>
</dbReference>
<feature type="region of interest" description="Disordered" evidence="5">
    <location>
        <begin position="1"/>
        <end position="69"/>
    </location>
</feature>
<feature type="non-terminal residue" evidence="7">
    <location>
        <position position="567"/>
    </location>
</feature>
<reference evidence="7 8" key="1">
    <citation type="journal article" date="2010" name="Nat. Biotechnol.">
        <title>Genome sequence of the model mushroom Schizophyllum commune.</title>
        <authorList>
            <person name="Ohm R.A."/>
            <person name="de Jong J.F."/>
            <person name="Lugones L.G."/>
            <person name="Aerts A."/>
            <person name="Kothe E."/>
            <person name="Stajich J.E."/>
            <person name="de Vries R.P."/>
            <person name="Record E."/>
            <person name="Levasseur A."/>
            <person name="Baker S.E."/>
            <person name="Bartholomew K.A."/>
            <person name="Coutinho P.M."/>
            <person name="Erdmann S."/>
            <person name="Fowler T.J."/>
            <person name="Gathman A.C."/>
            <person name="Lombard V."/>
            <person name="Henrissat B."/>
            <person name="Knabe N."/>
            <person name="Kuees U."/>
            <person name="Lilly W.W."/>
            <person name="Lindquist E."/>
            <person name="Lucas S."/>
            <person name="Magnuson J.K."/>
            <person name="Piumi F."/>
            <person name="Raudaskoski M."/>
            <person name="Salamov A."/>
            <person name="Schmutz J."/>
            <person name="Schwarze F.W.M.R."/>
            <person name="vanKuyk P.A."/>
            <person name="Horton J.S."/>
            <person name="Grigoriev I.V."/>
            <person name="Woesten H.A.B."/>
        </authorList>
    </citation>
    <scope>NUCLEOTIDE SEQUENCE [LARGE SCALE GENOMIC DNA]</scope>
    <source>
        <strain evidence="8">H4-8 / FGSC 9210</strain>
    </source>
</reference>
<dbReference type="OMA" id="GMKIWAI"/>
<dbReference type="GO" id="GO:0003676">
    <property type="term" value="F:nucleic acid binding"/>
    <property type="evidence" value="ECO:0007669"/>
    <property type="project" value="InterPro"/>
</dbReference>
<dbReference type="HOGENOM" id="CLU_017715_1_0_1"/>
<feature type="compositionally biased region" description="Basic and acidic residues" evidence="5">
    <location>
        <begin position="56"/>
        <end position="69"/>
    </location>
</feature>
<organism evidence="8">
    <name type="scientific">Schizophyllum commune (strain H4-8 / FGSC 9210)</name>
    <name type="common">Split gill fungus</name>
    <dbReference type="NCBI Taxonomy" id="578458"/>
    <lineage>
        <taxon>Eukaryota</taxon>
        <taxon>Fungi</taxon>
        <taxon>Dikarya</taxon>
        <taxon>Basidiomycota</taxon>
        <taxon>Agaricomycotina</taxon>
        <taxon>Agaricomycetes</taxon>
        <taxon>Agaricomycetidae</taxon>
        <taxon>Agaricales</taxon>
        <taxon>Schizophyllaceae</taxon>
        <taxon>Schizophyllum</taxon>
    </lineage>
</organism>
<dbReference type="GeneID" id="9591359"/>
<dbReference type="PANTHER" id="PTHR15375:SF26">
    <property type="entry name" value="PROTEIN CHIFFON"/>
    <property type="match status" value="1"/>
</dbReference>
<dbReference type="Proteomes" id="UP000007431">
    <property type="component" value="Unassembled WGS sequence"/>
</dbReference>
<dbReference type="Pfam" id="PF08630">
    <property type="entry name" value="Dfp1_Him1_M"/>
    <property type="match status" value="1"/>
</dbReference>
<dbReference type="SMART" id="SM00586">
    <property type="entry name" value="ZnF_DBF"/>
    <property type="match status" value="1"/>
</dbReference>
<keyword evidence="3" id="KW-0862">Zinc</keyword>
<dbReference type="InParanoid" id="D8QD29"/>
<evidence type="ECO:0000256" key="5">
    <source>
        <dbReference type="SAM" id="MobiDB-lite"/>
    </source>
</evidence>
<dbReference type="eggNOG" id="KOG4139">
    <property type="taxonomic scope" value="Eukaryota"/>
</dbReference>
<dbReference type="GO" id="GO:1901987">
    <property type="term" value="P:regulation of cell cycle phase transition"/>
    <property type="evidence" value="ECO:0007669"/>
    <property type="project" value="TreeGrafter"/>
</dbReference>
<dbReference type="EMBL" id="GL377309">
    <property type="protein sequence ID" value="EFI95036.1"/>
    <property type="molecule type" value="Genomic_DNA"/>
</dbReference>
<dbReference type="STRING" id="578458.D8QD29"/>
<dbReference type="InterPro" id="IPR051590">
    <property type="entry name" value="Replication_Regulatory_Kinase"/>
</dbReference>
<feature type="domain" description="DBF4-type" evidence="6">
    <location>
        <begin position="472"/>
        <end position="521"/>
    </location>
</feature>
<gene>
    <name evidence="7" type="ORF">SCHCODRAFT_111763</name>
</gene>
<sequence>MSTLNRRPLLARNQGHVNQPATRTAAGSYKRPPSPGLRRDIAVKRLKTAPAVPTLEKPKPAADTDRERRKIARQEEWQQKWLNHFPTLHFFFDDRVDHKLVEAATSKLRDLHGNTLDFLDLQEMTHLITTEERADAANTLIKHEEYKENGALKILKRLPKPFKSNDDIILRALRFRKKAPVRVWSIKKLEKMLAGLFDGDSSQTNDAPAPRRERDLALLLRNERIHGTYERDPTQKRHDYRYFSKGSHFLLVEDIREELATVIAHEYVMPKGKTVPPWPVAHCDPRARGPFVAYDEKEKRRHKKAMQEDEAEREDAAIVQRRLLQAQRHVWAQNDVSRLGNRAGDLRRTVSLSNMRRREEELEEDTTTVDLDDSQYQAYPHGSGYMASGQYMAASGNSMAITSTAGTTTSMANAVRNLSLPASLQGRIDNQIVTSRKAGGSAQIGDMGPPDRMPMLKKSKSTNTMRQTKRAEGMKPGYCEACRKKFEHFEDHVKTRAHRKFAENPTNYVALDDVLSRVRRRTVYEVEEEERMWEARRAEKIRQAALARHRAVRPPMHIGDTVDLSDY</sequence>
<dbReference type="GO" id="GO:0031431">
    <property type="term" value="C:Dbf4-dependent protein kinase complex"/>
    <property type="evidence" value="ECO:0007669"/>
    <property type="project" value="TreeGrafter"/>
</dbReference>
<keyword evidence="1" id="KW-0479">Metal-binding</keyword>
<evidence type="ECO:0000256" key="1">
    <source>
        <dbReference type="ARBA" id="ARBA00022723"/>
    </source>
</evidence>
<dbReference type="InterPro" id="IPR038545">
    <property type="entry name" value="Znf_DBF_sf"/>
</dbReference>
<evidence type="ECO:0000313" key="7">
    <source>
        <dbReference type="EMBL" id="EFI95036.1"/>
    </source>
</evidence>
<evidence type="ECO:0000256" key="4">
    <source>
        <dbReference type="PROSITE-ProRule" id="PRU00600"/>
    </source>
</evidence>
<evidence type="ECO:0000256" key="2">
    <source>
        <dbReference type="ARBA" id="ARBA00022771"/>
    </source>
</evidence>
<dbReference type="Pfam" id="PF07535">
    <property type="entry name" value="zf-DBF"/>
    <property type="match status" value="1"/>
</dbReference>
<dbReference type="InterPro" id="IPR006572">
    <property type="entry name" value="Znf_DBF"/>
</dbReference>
<dbReference type="AlphaFoldDB" id="D8QD29"/>
<dbReference type="KEGG" id="scm:SCHCO_02691554"/>